<evidence type="ECO:0000313" key="2">
    <source>
        <dbReference type="Proteomes" id="UP000054843"/>
    </source>
</evidence>
<gene>
    <name evidence="1" type="ORF">T10_5661</name>
</gene>
<dbReference type="EMBL" id="JYDO01001463">
    <property type="protein sequence ID" value="KRZ64114.1"/>
    <property type="molecule type" value="Genomic_DNA"/>
</dbReference>
<evidence type="ECO:0000313" key="1">
    <source>
        <dbReference type="EMBL" id="KRZ64114.1"/>
    </source>
</evidence>
<sequence length="55" mass="6030">MSILRYVNVIADESGVASDFNFNAIPSSLLAAEREEAKAEESLPHLKSGMHLLRT</sequence>
<comment type="caution">
    <text evidence="1">The sequence shown here is derived from an EMBL/GenBank/DDBJ whole genome shotgun (WGS) entry which is preliminary data.</text>
</comment>
<organism evidence="1 2">
    <name type="scientific">Trichinella papuae</name>
    <dbReference type="NCBI Taxonomy" id="268474"/>
    <lineage>
        <taxon>Eukaryota</taxon>
        <taxon>Metazoa</taxon>
        <taxon>Ecdysozoa</taxon>
        <taxon>Nematoda</taxon>
        <taxon>Enoplea</taxon>
        <taxon>Dorylaimia</taxon>
        <taxon>Trichinellida</taxon>
        <taxon>Trichinellidae</taxon>
        <taxon>Trichinella</taxon>
    </lineage>
</organism>
<proteinExistence type="predicted"/>
<protein>
    <submittedName>
        <fullName evidence="1">Uncharacterized protein</fullName>
    </submittedName>
</protein>
<keyword evidence="2" id="KW-1185">Reference proteome</keyword>
<dbReference type="Proteomes" id="UP000054843">
    <property type="component" value="Unassembled WGS sequence"/>
</dbReference>
<name>A0A0V1LY25_9BILA</name>
<reference evidence="1 2" key="1">
    <citation type="submission" date="2015-01" db="EMBL/GenBank/DDBJ databases">
        <title>Evolution of Trichinella species and genotypes.</title>
        <authorList>
            <person name="Korhonen P.K."/>
            <person name="Edoardo P."/>
            <person name="Giuseppe L.R."/>
            <person name="Gasser R.B."/>
        </authorList>
    </citation>
    <scope>NUCLEOTIDE SEQUENCE [LARGE SCALE GENOMIC DNA]</scope>
    <source>
        <strain evidence="1">ISS1980</strain>
    </source>
</reference>
<accession>A0A0V1LY25</accession>
<dbReference type="AlphaFoldDB" id="A0A0V1LY25"/>